<dbReference type="Proteomes" id="UP000613974">
    <property type="component" value="Unassembled WGS sequence"/>
</dbReference>
<keyword evidence="3" id="KW-1185">Reference proteome</keyword>
<protein>
    <submittedName>
        <fullName evidence="2">Uncharacterized protein</fullName>
    </submittedName>
</protein>
<evidence type="ECO:0000313" key="3">
    <source>
        <dbReference type="Proteomes" id="UP000613974"/>
    </source>
</evidence>
<gene>
    <name evidence="2" type="ORF">Snoj_23570</name>
</gene>
<name>A0ABQ3SJW7_9ACTN</name>
<reference evidence="3" key="1">
    <citation type="submission" date="2023-07" db="EMBL/GenBank/DDBJ databases">
        <title>Whole genome shotgun sequence of Streptomyces nojiriensis NBRC 13794.</title>
        <authorList>
            <person name="Komaki H."/>
            <person name="Tamura T."/>
        </authorList>
    </citation>
    <scope>NUCLEOTIDE SEQUENCE [LARGE SCALE GENOMIC DNA]</scope>
    <source>
        <strain evidence="3">NBRC 13794</strain>
    </source>
</reference>
<evidence type="ECO:0000313" key="2">
    <source>
        <dbReference type="EMBL" id="GHI68439.1"/>
    </source>
</evidence>
<organism evidence="2 3">
    <name type="scientific">Streptomyces nojiriensis</name>
    <dbReference type="NCBI Taxonomy" id="66374"/>
    <lineage>
        <taxon>Bacteria</taxon>
        <taxon>Bacillati</taxon>
        <taxon>Actinomycetota</taxon>
        <taxon>Actinomycetes</taxon>
        <taxon>Kitasatosporales</taxon>
        <taxon>Streptomycetaceae</taxon>
        <taxon>Streptomyces</taxon>
    </lineage>
</organism>
<comment type="caution">
    <text evidence="2">The sequence shown here is derived from an EMBL/GenBank/DDBJ whole genome shotgun (WGS) entry which is preliminary data.</text>
</comment>
<dbReference type="EMBL" id="BNEC01000003">
    <property type="protein sequence ID" value="GHI68439.1"/>
    <property type="molecule type" value="Genomic_DNA"/>
</dbReference>
<feature type="region of interest" description="Disordered" evidence="1">
    <location>
        <begin position="1"/>
        <end position="25"/>
    </location>
</feature>
<evidence type="ECO:0000256" key="1">
    <source>
        <dbReference type="SAM" id="MobiDB-lite"/>
    </source>
</evidence>
<proteinExistence type="predicted"/>
<accession>A0ABQ3SJW7</accession>
<sequence>MTSSTGRQVAAVSGRDRMGGVVGSSGAMESFMESSVRRRAGLRNRAPVIVRHGNRTFCYIECHFRPLRHSGRANGGLHSALKGKGRRP</sequence>